<feature type="domain" description="Reductase C-terminal" evidence="6">
    <location>
        <begin position="309"/>
        <end position="372"/>
    </location>
</feature>
<dbReference type="Pfam" id="PF07992">
    <property type="entry name" value="Pyr_redox_2"/>
    <property type="match status" value="1"/>
</dbReference>
<evidence type="ECO:0000313" key="7">
    <source>
        <dbReference type="EMBL" id="MFC6883662.1"/>
    </source>
</evidence>
<dbReference type="PANTHER" id="PTHR43557:SF2">
    <property type="entry name" value="RIESKE DOMAIN-CONTAINING PROTEIN-RELATED"/>
    <property type="match status" value="1"/>
</dbReference>
<keyword evidence="2" id="KW-0285">Flavoprotein</keyword>
<evidence type="ECO:0000313" key="8">
    <source>
        <dbReference type="Proteomes" id="UP001596380"/>
    </source>
</evidence>
<proteinExistence type="predicted"/>
<dbReference type="PRINTS" id="PR00368">
    <property type="entry name" value="FADPNR"/>
</dbReference>
<organism evidence="7 8">
    <name type="scientific">Actinomadura yumaensis</name>
    <dbReference type="NCBI Taxonomy" id="111807"/>
    <lineage>
        <taxon>Bacteria</taxon>
        <taxon>Bacillati</taxon>
        <taxon>Actinomycetota</taxon>
        <taxon>Actinomycetes</taxon>
        <taxon>Streptosporangiales</taxon>
        <taxon>Thermomonosporaceae</taxon>
        <taxon>Actinomadura</taxon>
    </lineage>
</organism>
<dbReference type="InterPro" id="IPR023753">
    <property type="entry name" value="FAD/NAD-binding_dom"/>
</dbReference>
<reference evidence="8" key="1">
    <citation type="journal article" date="2019" name="Int. J. Syst. Evol. Microbiol.">
        <title>The Global Catalogue of Microorganisms (GCM) 10K type strain sequencing project: providing services to taxonomists for standard genome sequencing and annotation.</title>
        <authorList>
            <consortium name="The Broad Institute Genomics Platform"/>
            <consortium name="The Broad Institute Genome Sequencing Center for Infectious Disease"/>
            <person name="Wu L."/>
            <person name="Ma J."/>
        </authorList>
    </citation>
    <scope>NUCLEOTIDE SEQUENCE [LARGE SCALE GENOMIC DNA]</scope>
    <source>
        <strain evidence="8">JCM 3369</strain>
    </source>
</reference>
<keyword evidence="8" id="KW-1185">Reference proteome</keyword>
<evidence type="ECO:0000259" key="5">
    <source>
        <dbReference type="Pfam" id="PF07992"/>
    </source>
</evidence>
<sequence>MPERIDRVVIVGTGIAGTTAALTLRAEGYQGGVDLIGAEPHEPYRRPPLSKELLAGRIPPERVRLKPPAAWADQGIALRTGISAVALDRGRRRVRLSDGGELGYDRLLLATGGRPLRIPGAPTLRTLADALALRARLDEGGRLLVVGGGLIGLEAAATARSAGCEVTVWEAGDHVLGRVLPGWLAAHVAAAHLRRGVDLRTGTPVEAVSHTSGGYRVAGESARWNGDHVLAAVGVAPDTALAAEGGLAVDDGIVVDDRLATFDAAVYAAGDAARLPRGRGEHWADAQEQGATAARNMLGQDVAHTAVPWCWSDQYGLKIQICGRLVGTPETSGDPARHDAAISFVHDGALCGAVCFNRPKEFRDLRSEIARSEDGSQTVKA</sequence>
<dbReference type="Gene3D" id="3.50.50.60">
    <property type="entry name" value="FAD/NAD(P)-binding domain"/>
    <property type="match status" value="2"/>
</dbReference>
<dbReference type="InterPro" id="IPR028202">
    <property type="entry name" value="Reductase_C"/>
</dbReference>
<comment type="caution">
    <text evidence="7">The sequence shown here is derived from an EMBL/GenBank/DDBJ whole genome shotgun (WGS) entry which is preliminary data.</text>
</comment>
<evidence type="ECO:0000256" key="3">
    <source>
        <dbReference type="ARBA" id="ARBA00022827"/>
    </source>
</evidence>
<dbReference type="InterPro" id="IPR050446">
    <property type="entry name" value="FAD-oxidoreductase/Apoptosis"/>
</dbReference>
<dbReference type="Gene3D" id="3.30.390.30">
    <property type="match status" value="1"/>
</dbReference>
<feature type="domain" description="FAD/NAD(P)-binding" evidence="5">
    <location>
        <begin position="7"/>
        <end position="290"/>
    </location>
</feature>
<dbReference type="InterPro" id="IPR036188">
    <property type="entry name" value="FAD/NAD-bd_sf"/>
</dbReference>
<keyword evidence="3" id="KW-0274">FAD</keyword>
<evidence type="ECO:0000259" key="6">
    <source>
        <dbReference type="Pfam" id="PF14759"/>
    </source>
</evidence>
<dbReference type="Pfam" id="PF14759">
    <property type="entry name" value="Reductase_C"/>
    <property type="match status" value="1"/>
</dbReference>
<comment type="cofactor">
    <cofactor evidence="1">
        <name>FAD</name>
        <dbReference type="ChEBI" id="CHEBI:57692"/>
    </cofactor>
</comment>
<keyword evidence="4" id="KW-0560">Oxidoreductase</keyword>
<accession>A0ABW2CQB0</accession>
<dbReference type="PRINTS" id="PR00469">
    <property type="entry name" value="PNDRDTASEII"/>
</dbReference>
<name>A0ABW2CQB0_9ACTN</name>
<dbReference type="SUPFAM" id="SSF55424">
    <property type="entry name" value="FAD/NAD-linked reductases, dimerisation (C-terminal) domain"/>
    <property type="match status" value="1"/>
</dbReference>
<evidence type="ECO:0000256" key="4">
    <source>
        <dbReference type="ARBA" id="ARBA00023002"/>
    </source>
</evidence>
<gene>
    <name evidence="7" type="ORF">ACFQKB_28165</name>
</gene>
<dbReference type="PANTHER" id="PTHR43557">
    <property type="entry name" value="APOPTOSIS-INDUCING FACTOR 1"/>
    <property type="match status" value="1"/>
</dbReference>
<evidence type="ECO:0000256" key="1">
    <source>
        <dbReference type="ARBA" id="ARBA00001974"/>
    </source>
</evidence>
<protein>
    <submittedName>
        <fullName evidence="7">NAD(P)/FAD-dependent oxidoreductase</fullName>
    </submittedName>
</protein>
<dbReference type="Proteomes" id="UP001596380">
    <property type="component" value="Unassembled WGS sequence"/>
</dbReference>
<dbReference type="SUPFAM" id="SSF51905">
    <property type="entry name" value="FAD/NAD(P)-binding domain"/>
    <property type="match status" value="2"/>
</dbReference>
<evidence type="ECO:0000256" key="2">
    <source>
        <dbReference type="ARBA" id="ARBA00022630"/>
    </source>
</evidence>
<dbReference type="EMBL" id="JBHSXS010000021">
    <property type="protein sequence ID" value="MFC6883662.1"/>
    <property type="molecule type" value="Genomic_DNA"/>
</dbReference>
<dbReference type="RefSeq" id="WP_160826689.1">
    <property type="nucleotide sequence ID" value="NZ_JBHSXS010000021.1"/>
</dbReference>
<dbReference type="InterPro" id="IPR016156">
    <property type="entry name" value="FAD/NAD-linked_Rdtase_dimer_sf"/>
</dbReference>